<dbReference type="InterPro" id="IPR045941">
    <property type="entry name" value="DUF6361"/>
</dbReference>
<dbReference type="EMBL" id="CP097160">
    <property type="protein sequence ID" value="UQN13958.1"/>
    <property type="molecule type" value="Genomic_DNA"/>
</dbReference>
<name>A0ABY4MXN1_9MICO</name>
<gene>
    <name evidence="1" type="ORF">M3M28_07735</name>
</gene>
<proteinExistence type="predicted"/>
<accession>A0ABY4MXN1</accession>
<dbReference type="Pfam" id="PF19888">
    <property type="entry name" value="DUF6361"/>
    <property type="match status" value="1"/>
</dbReference>
<sequence length="404" mass="45007">MPELIAWLDASAAEQQRMRDIVSLFTDRDSRDELGFGQIRDALGDALFPGSSTLHTRAKYLLFVPWIYQLASADKTDPAAQAKRLERKLIPALAASRDSAGLIGGQAGGAVKMLPSSIYWSALGRYGIRSDAAASRSDTANSPQHTIAGDEEMTSQHRAWSAEIPPAPQGFPGQVPGGFALTHHEASWLRDRIVMETDGTLLAHFLHVRPDDDSRFPWKTNAAQTATGDAKALLNHAQTFSAVIHGVQLLYNLLIAESYEAAGLDRVANPVEDYRGRFAEWARQLDSEVDRFAWPIEDFFARLELTRGMPIKPGTVAFVRNWLELTREHPLASLAEHDDARRLVRRRERTNKPTLYRIDASRKRLSMWGGGSQSGRIGYRWAYVRRILADIHNGLDQAIEVTDA</sequence>
<reference evidence="1" key="1">
    <citation type="submission" date="2022-05" db="EMBL/GenBank/DDBJ databases">
        <title>Complete genome sequence of toluene-degrading Gulosibacter sediminis strain ACHW.36C.</title>
        <authorList>
            <person name="Wai A.C."/>
            <person name="Lai G.K."/>
            <person name="Griffin S.D."/>
            <person name="Leung F.C."/>
        </authorList>
    </citation>
    <scope>NUCLEOTIDE SEQUENCE [LARGE SCALE GENOMIC DNA]</scope>
    <source>
        <strain evidence="1">ACHW.36C</strain>
    </source>
</reference>
<evidence type="ECO:0000313" key="1">
    <source>
        <dbReference type="EMBL" id="UQN13958.1"/>
    </source>
</evidence>
<organism evidence="1">
    <name type="scientific">Gulosibacter sediminis</name>
    <dbReference type="NCBI Taxonomy" id="1729695"/>
    <lineage>
        <taxon>Bacteria</taxon>
        <taxon>Bacillati</taxon>
        <taxon>Actinomycetota</taxon>
        <taxon>Actinomycetes</taxon>
        <taxon>Micrococcales</taxon>
        <taxon>Microbacteriaceae</taxon>
        <taxon>Gulosibacter</taxon>
    </lineage>
</organism>
<protein>
    <submittedName>
        <fullName evidence="1">DUF6361 family protein</fullName>
    </submittedName>
</protein>